<keyword evidence="2" id="KW-1185">Reference proteome</keyword>
<sequence>MIDSKRFPYFSFAALVLVACGNSKKASDTQFSFISQGIALYKEKVELIQIYELDTKQLIWIT</sequence>
<comment type="caution">
    <text evidence="1">The sequence shown here is derived from an EMBL/GenBank/DDBJ whole genome shotgun (WGS) entry which is preliminary data.</text>
</comment>
<evidence type="ECO:0000313" key="2">
    <source>
        <dbReference type="Proteomes" id="UP000010304"/>
    </source>
</evidence>
<accession>E8KAX0</accession>
<evidence type="ECO:0000313" key="1">
    <source>
        <dbReference type="EMBL" id="EFX40723.1"/>
    </source>
</evidence>
<gene>
    <name evidence="1" type="ORF">HMPREF9180_0702</name>
</gene>
<dbReference type="EMBL" id="AEVF01000008">
    <property type="protein sequence ID" value="EFX40723.1"/>
    <property type="molecule type" value="Genomic_DNA"/>
</dbReference>
<name>E8KAX0_9STRE</name>
<protein>
    <submittedName>
        <fullName evidence="1">Uncharacterized protein</fullName>
    </submittedName>
</protein>
<dbReference type="RefSeq" id="WP_006145463.1">
    <property type="nucleotide sequence ID" value="NZ_GL732463.1"/>
</dbReference>
<dbReference type="PROSITE" id="PS51257">
    <property type="entry name" value="PROKAR_LIPOPROTEIN"/>
    <property type="match status" value="1"/>
</dbReference>
<dbReference type="AlphaFoldDB" id="E8KAX0"/>
<organism evidence="1 2">
    <name type="scientific">Streptococcus peroris ATCC 700780</name>
    <dbReference type="NCBI Taxonomy" id="888746"/>
    <lineage>
        <taxon>Bacteria</taxon>
        <taxon>Bacillati</taxon>
        <taxon>Bacillota</taxon>
        <taxon>Bacilli</taxon>
        <taxon>Lactobacillales</taxon>
        <taxon>Streptococcaceae</taxon>
        <taxon>Streptococcus</taxon>
    </lineage>
</organism>
<dbReference type="Proteomes" id="UP000010304">
    <property type="component" value="Unassembled WGS sequence"/>
</dbReference>
<reference evidence="1 2" key="1">
    <citation type="submission" date="2010-12" db="EMBL/GenBank/DDBJ databases">
        <authorList>
            <person name="Muzny D."/>
            <person name="Qin X."/>
            <person name="Deng J."/>
            <person name="Jiang H."/>
            <person name="Liu Y."/>
            <person name="Qu J."/>
            <person name="Song X.-Z."/>
            <person name="Zhang L."/>
            <person name="Thornton R."/>
            <person name="Coyle M."/>
            <person name="Francisco L."/>
            <person name="Jackson L."/>
            <person name="Javaid M."/>
            <person name="Korchina V."/>
            <person name="Kovar C."/>
            <person name="Mata R."/>
            <person name="Mathew T."/>
            <person name="Ngo R."/>
            <person name="Nguyen L."/>
            <person name="Nguyen N."/>
            <person name="Okwuonu G."/>
            <person name="Ongeri F."/>
            <person name="Pham C."/>
            <person name="Simmons D."/>
            <person name="Wilczek-Boney K."/>
            <person name="Hale W."/>
            <person name="Jakkamsetti A."/>
            <person name="Pham P."/>
            <person name="Ruth R."/>
            <person name="San Lucas F."/>
            <person name="Warren J."/>
            <person name="Zhang J."/>
            <person name="Zhao Z."/>
            <person name="Zhou C."/>
            <person name="Zhu D."/>
            <person name="Lee S."/>
            <person name="Bess C."/>
            <person name="Blankenburg K."/>
            <person name="Forbes L."/>
            <person name="Fu Q."/>
            <person name="Gubbala S."/>
            <person name="Hirani K."/>
            <person name="Jayaseelan J.C."/>
            <person name="Lara F."/>
            <person name="Munidasa M."/>
            <person name="Palculict T."/>
            <person name="Patil S."/>
            <person name="Pu L.-L."/>
            <person name="Saada N."/>
            <person name="Tang L."/>
            <person name="Weissenberger G."/>
            <person name="Zhu Y."/>
            <person name="Hemphill L."/>
            <person name="Shang Y."/>
            <person name="Youmans B."/>
            <person name="Ayvaz T."/>
            <person name="Ross M."/>
            <person name="Santibanez J."/>
            <person name="Aqrawi P."/>
            <person name="Gross S."/>
            <person name="Joshi V."/>
            <person name="Fowler G."/>
            <person name="Nazareth L."/>
            <person name="Reid J."/>
            <person name="Worley K."/>
            <person name="Petrosino J."/>
            <person name="Highlander S."/>
            <person name="Gibbs R."/>
        </authorList>
    </citation>
    <scope>NUCLEOTIDE SEQUENCE [LARGE SCALE GENOMIC DNA]</scope>
    <source>
        <strain evidence="1 2">ATCC 700780</strain>
    </source>
</reference>
<dbReference type="HOGENOM" id="CLU_2902427_0_0_9"/>
<dbReference type="STRING" id="888746.HMPREF9180_0702"/>
<proteinExistence type="predicted"/>